<dbReference type="Proteomes" id="UP000466442">
    <property type="component" value="Unassembled WGS sequence"/>
</dbReference>
<keyword evidence="3" id="KW-1185">Reference proteome</keyword>
<reference evidence="2" key="1">
    <citation type="journal article" date="2021" name="Mol. Ecol. Resour.">
        <title>Apolygus lucorum genome provides insights into omnivorousness and mesophyll feeding.</title>
        <authorList>
            <person name="Liu Y."/>
            <person name="Liu H."/>
            <person name="Wang H."/>
            <person name="Huang T."/>
            <person name="Liu B."/>
            <person name="Yang B."/>
            <person name="Yin L."/>
            <person name="Li B."/>
            <person name="Zhang Y."/>
            <person name="Zhang S."/>
            <person name="Jiang F."/>
            <person name="Zhang X."/>
            <person name="Ren Y."/>
            <person name="Wang B."/>
            <person name="Wang S."/>
            <person name="Lu Y."/>
            <person name="Wu K."/>
            <person name="Fan W."/>
            <person name="Wang G."/>
        </authorList>
    </citation>
    <scope>NUCLEOTIDE SEQUENCE</scope>
    <source>
        <strain evidence="2">12Hb</strain>
    </source>
</reference>
<accession>A0A6A4JST8</accession>
<sequence length="118" mass="13390">MRRHVPGYAVRGRFVQARDVIFQELLPMRLKSRVSAKGDRTNNAHCVQEMSVFFACLKKNEFVEKHCGPELAAFQKCITTHEAAQKLKSDVARRGELIPGEKSLSHHQISSLLKKYPG</sequence>
<dbReference type="InterPro" id="IPR033620">
    <property type="entry name" value="Ribosomal_mS37_met"/>
</dbReference>
<dbReference type="OrthoDB" id="5825849at2759"/>
<evidence type="ECO:0000256" key="1">
    <source>
        <dbReference type="ARBA" id="ARBA00023157"/>
    </source>
</evidence>
<dbReference type="AlphaFoldDB" id="A0A6A4JST8"/>
<dbReference type="GO" id="GO:0032543">
    <property type="term" value="P:mitochondrial translation"/>
    <property type="evidence" value="ECO:0007669"/>
    <property type="project" value="InterPro"/>
</dbReference>
<dbReference type="InterPro" id="IPR009069">
    <property type="entry name" value="Cys_alpha_HP_mot_SF"/>
</dbReference>
<evidence type="ECO:0000313" key="2">
    <source>
        <dbReference type="EMBL" id="KAF6214612.1"/>
    </source>
</evidence>
<dbReference type="PANTHER" id="PTHR31278:SF2">
    <property type="entry name" value="SMALL RIBOSOMAL SUBUNIT PROTEIN MS37"/>
    <property type="match status" value="1"/>
</dbReference>
<dbReference type="GO" id="GO:0005654">
    <property type="term" value="C:nucleoplasm"/>
    <property type="evidence" value="ECO:0007669"/>
    <property type="project" value="TreeGrafter"/>
</dbReference>
<gene>
    <name evidence="2" type="ORF">GE061_009355</name>
</gene>
<evidence type="ECO:0000313" key="3">
    <source>
        <dbReference type="Proteomes" id="UP000466442"/>
    </source>
</evidence>
<organism evidence="2 3">
    <name type="scientific">Apolygus lucorum</name>
    <name type="common">Small green plant bug</name>
    <name type="synonym">Lygocoris lucorum</name>
    <dbReference type="NCBI Taxonomy" id="248454"/>
    <lineage>
        <taxon>Eukaryota</taxon>
        <taxon>Metazoa</taxon>
        <taxon>Ecdysozoa</taxon>
        <taxon>Arthropoda</taxon>
        <taxon>Hexapoda</taxon>
        <taxon>Insecta</taxon>
        <taxon>Pterygota</taxon>
        <taxon>Neoptera</taxon>
        <taxon>Paraneoptera</taxon>
        <taxon>Hemiptera</taxon>
        <taxon>Heteroptera</taxon>
        <taxon>Panheteroptera</taxon>
        <taxon>Cimicomorpha</taxon>
        <taxon>Miridae</taxon>
        <taxon>Mirini</taxon>
        <taxon>Apolygus</taxon>
    </lineage>
</organism>
<dbReference type="Pfam" id="PF06747">
    <property type="entry name" value="CHCH"/>
    <property type="match status" value="1"/>
</dbReference>
<dbReference type="SUPFAM" id="SSF47072">
    <property type="entry name" value="Cysteine alpha-hairpin motif"/>
    <property type="match status" value="1"/>
</dbReference>
<proteinExistence type="predicted"/>
<comment type="caution">
    <text evidence="2">The sequence shown here is derived from an EMBL/GenBank/DDBJ whole genome shotgun (WGS) entry which is preliminary data.</text>
</comment>
<dbReference type="GO" id="GO:0005761">
    <property type="term" value="C:mitochondrial ribosome"/>
    <property type="evidence" value="ECO:0007669"/>
    <property type="project" value="InterPro"/>
</dbReference>
<keyword evidence="1" id="KW-1015">Disulfide bond</keyword>
<dbReference type="EMBL" id="WIXP02000002">
    <property type="protein sequence ID" value="KAF6214612.1"/>
    <property type="molecule type" value="Genomic_DNA"/>
</dbReference>
<dbReference type="GO" id="GO:0003723">
    <property type="term" value="F:RNA binding"/>
    <property type="evidence" value="ECO:0007669"/>
    <property type="project" value="TreeGrafter"/>
</dbReference>
<dbReference type="PANTHER" id="PTHR31278">
    <property type="entry name" value="CHCHD1"/>
    <property type="match status" value="1"/>
</dbReference>
<protein>
    <submittedName>
        <fullName evidence="2">Uncharacterized protein</fullName>
    </submittedName>
</protein>
<dbReference type="InterPro" id="IPR010625">
    <property type="entry name" value="CHCH"/>
</dbReference>
<name>A0A6A4JST8_APOLU</name>